<dbReference type="Gene3D" id="2.60.40.1730">
    <property type="entry name" value="tricorn interacting facor f3 domain"/>
    <property type="match status" value="2"/>
</dbReference>
<dbReference type="GO" id="GO:0005615">
    <property type="term" value="C:extracellular space"/>
    <property type="evidence" value="ECO:0007669"/>
    <property type="project" value="TreeGrafter"/>
</dbReference>
<dbReference type="Proteomes" id="UP000287651">
    <property type="component" value="Unassembled WGS sequence"/>
</dbReference>
<dbReference type="GO" id="GO:0070006">
    <property type="term" value="F:metalloaminopeptidase activity"/>
    <property type="evidence" value="ECO:0007669"/>
    <property type="project" value="TreeGrafter"/>
</dbReference>
<dbReference type="InterPro" id="IPR045357">
    <property type="entry name" value="Aminopeptidase_N-like_N"/>
</dbReference>
<dbReference type="Gene3D" id="3.30.2010.30">
    <property type="match status" value="1"/>
</dbReference>
<dbReference type="Pfam" id="PF17900">
    <property type="entry name" value="Peptidase_M1_N"/>
    <property type="match status" value="1"/>
</dbReference>
<dbReference type="GO" id="GO:0042277">
    <property type="term" value="F:peptide binding"/>
    <property type="evidence" value="ECO:0007669"/>
    <property type="project" value="TreeGrafter"/>
</dbReference>
<dbReference type="GO" id="GO:0006508">
    <property type="term" value="P:proteolysis"/>
    <property type="evidence" value="ECO:0007669"/>
    <property type="project" value="TreeGrafter"/>
</dbReference>
<reference evidence="2 3" key="1">
    <citation type="journal article" date="2014" name="Agronomy (Basel)">
        <title>A Draft Genome Sequence for Ensete ventricosum, the Drought-Tolerant Tree Against Hunger.</title>
        <authorList>
            <person name="Harrison J."/>
            <person name="Moore K.A."/>
            <person name="Paszkiewicz K."/>
            <person name="Jones T."/>
            <person name="Grant M."/>
            <person name="Ambacheew D."/>
            <person name="Muzemil S."/>
            <person name="Studholme D.J."/>
        </authorList>
    </citation>
    <scope>NUCLEOTIDE SEQUENCE [LARGE SCALE GENOMIC DNA]</scope>
</reference>
<dbReference type="PANTHER" id="PTHR11533:SF174">
    <property type="entry name" value="PUROMYCIN-SENSITIVE AMINOPEPTIDASE-RELATED"/>
    <property type="match status" value="1"/>
</dbReference>
<dbReference type="EMBL" id="AMZH03000846">
    <property type="protein sequence ID" value="RRT81706.1"/>
    <property type="molecule type" value="Genomic_DNA"/>
</dbReference>
<sequence>MAEGQCIERFKSQPRLPGFAIPRRYDLFLRPDLSSCRFAGSVQIVVDVVDDTRFLILNAADLAIDGGSVWFRNPSSSKHNGEKKNMAVTQFEPADARRCFPCWDEPAFKVKDLANHVTNYASPGIKVRVYCQVGKSSQGKFALDVAVKTLDLYKK</sequence>
<dbReference type="SUPFAM" id="SSF63737">
    <property type="entry name" value="Leukotriene A4 hydrolase N-terminal domain"/>
    <property type="match status" value="1"/>
</dbReference>
<dbReference type="InterPro" id="IPR050344">
    <property type="entry name" value="Peptidase_M1_aminopeptidases"/>
</dbReference>
<gene>
    <name evidence="2" type="ORF">B296_00019557</name>
</gene>
<comment type="caution">
    <text evidence="2">The sequence shown here is derived from an EMBL/GenBank/DDBJ whole genome shotgun (WGS) entry which is preliminary data.</text>
</comment>
<dbReference type="GO" id="GO:0016020">
    <property type="term" value="C:membrane"/>
    <property type="evidence" value="ECO:0007669"/>
    <property type="project" value="TreeGrafter"/>
</dbReference>
<dbReference type="GO" id="GO:0008270">
    <property type="term" value="F:zinc ion binding"/>
    <property type="evidence" value="ECO:0007669"/>
    <property type="project" value="TreeGrafter"/>
</dbReference>
<evidence type="ECO:0000313" key="3">
    <source>
        <dbReference type="Proteomes" id="UP000287651"/>
    </source>
</evidence>
<feature type="domain" description="Aminopeptidase N-like N-terminal" evidence="1">
    <location>
        <begin position="78"/>
        <end position="110"/>
    </location>
</feature>
<dbReference type="GO" id="GO:0005737">
    <property type="term" value="C:cytoplasm"/>
    <property type="evidence" value="ECO:0007669"/>
    <property type="project" value="TreeGrafter"/>
</dbReference>
<accession>A0A427B072</accession>
<evidence type="ECO:0000313" key="2">
    <source>
        <dbReference type="EMBL" id="RRT81706.1"/>
    </source>
</evidence>
<dbReference type="AlphaFoldDB" id="A0A427B072"/>
<dbReference type="InterPro" id="IPR042097">
    <property type="entry name" value="Aminopeptidase_N-like_N_sf"/>
</dbReference>
<proteinExistence type="predicted"/>
<evidence type="ECO:0000259" key="1">
    <source>
        <dbReference type="Pfam" id="PF17900"/>
    </source>
</evidence>
<protein>
    <recommendedName>
        <fullName evidence="1">Aminopeptidase N-like N-terminal domain-containing protein</fullName>
    </recommendedName>
</protein>
<organism evidence="2 3">
    <name type="scientific">Ensete ventricosum</name>
    <name type="common">Abyssinian banana</name>
    <name type="synonym">Musa ensete</name>
    <dbReference type="NCBI Taxonomy" id="4639"/>
    <lineage>
        <taxon>Eukaryota</taxon>
        <taxon>Viridiplantae</taxon>
        <taxon>Streptophyta</taxon>
        <taxon>Embryophyta</taxon>
        <taxon>Tracheophyta</taxon>
        <taxon>Spermatophyta</taxon>
        <taxon>Magnoliopsida</taxon>
        <taxon>Liliopsida</taxon>
        <taxon>Zingiberales</taxon>
        <taxon>Musaceae</taxon>
        <taxon>Ensete</taxon>
    </lineage>
</organism>
<name>A0A427B072_ENSVE</name>
<dbReference type="GO" id="GO:0043171">
    <property type="term" value="P:peptide catabolic process"/>
    <property type="evidence" value="ECO:0007669"/>
    <property type="project" value="TreeGrafter"/>
</dbReference>
<dbReference type="PANTHER" id="PTHR11533">
    <property type="entry name" value="PROTEASE M1 ZINC METALLOPROTEASE"/>
    <property type="match status" value="1"/>
</dbReference>